<evidence type="ECO:0000313" key="6">
    <source>
        <dbReference type="EMBL" id="MCB5362193.1"/>
    </source>
</evidence>
<dbReference type="RefSeq" id="WP_226952419.1">
    <property type="nucleotide sequence ID" value="NZ_JACDXW010000001.1"/>
</dbReference>
<keyword evidence="3 5" id="KW-1133">Transmembrane helix</keyword>
<comment type="caution">
    <text evidence="6">The sequence shown here is derived from an EMBL/GenBank/DDBJ whole genome shotgun (WGS) entry which is preliminary data.</text>
</comment>
<evidence type="ECO:0000256" key="2">
    <source>
        <dbReference type="ARBA" id="ARBA00022692"/>
    </source>
</evidence>
<sequence>MTQHDLVVQPAAPTGLAAVGVAVRRALISQLHPKMLLAILLPFFVAVVGAILLLWLFWTPLTNWLDTSVLEGSYVDSVDAWLMQVGLFSVKLYLVPLLAALMLLPMAGILGLAVAAIFIMPMVLRHLETREYAGLVRKGSLVATYGWWNAIWVMALFVIGWVLTLPLWLIPPLALILPVFWWSFAFSRMLRVDALLEHADETERRYLWKRHNRQYWLLGLLLALLNLFPLTWLILPTLSALVFAHFSLEALRQLRALPVAPQAH</sequence>
<feature type="transmembrane region" description="Helical" evidence="5">
    <location>
        <begin position="215"/>
        <end position="235"/>
    </location>
</feature>
<dbReference type="Proteomes" id="UP000776983">
    <property type="component" value="Unassembled WGS sequence"/>
</dbReference>
<feature type="transmembrane region" description="Helical" evidence="5">
    <location>
        <begin position="35"/>
        <end position="58"/>
    </location>
</feature>
<feature type="transmembrane region" description="Helical" evidence="5">
    <location>
        <begin position="6"/>
        <end position="23"/>
    </location>
</feature>
<dbReference type="InterPro" id="IPR059112">
    <property type="entry name" value="CysZ/EI24"/>
</dbReference>
<feature type="transmembrane region" description="Helical" evidence="5">
    <location>
        <begin position="169"/>
        <end position="186"/>
    </location>
</feature>
<evidence type="ECO:0000256" key="4">
    <source>
        <dbReference type="ARBA" id="ARBA00023136"/>
    </source>
</evidence>
<comment type="subcellular location">
    <subcellularLocation>
        <location evidence="1">Membrane</location>
        <topology evidence="1">Multi-pass membrane protein</topology>
    </subcellularLocation>
</comment>
<feature type="transmembrane region" description="Helical" evidence="5">
    <location>
        <begin position="145"/>
        <end position="163"/>
    </location>
</feature>
<proteinExistence type="predicted"/>
<feature type="transmembrane region" description="Helical" evidence="5">
    <location>
        <begin position="93"/>
        <end position="124"/>
    </location>
</feature>
<dbReference type="EMBL" id="JACDXW010000001">
    <property type="protein sequence ID" value="MCB5362193.1"/>
    <property type="molecule type" value="Genomic_DNA"/>
</dbReference>
<evidence type="ECO:0000256" key="5">
    <source>
        <dbReference type="SAM" id="Phobius"/>
    </source>
</evidence>
<evidence type="ECO:0000256" key="3">
    <source>
        <dbReference type="ARBA" id="ARBA00022989"/>
    </source>
</evidence>
<name>A0ABS8C841_9BURK</name>
<reference evidence="6 7" key="1">
    <citation type="submission" date="2020-07" db="EMBL/GenBank/DDBJ databases">
        <title>Pusillimonas sp. nov., isolated from poultry manure in Taiwan.</title>
        <authorList>
            <person name="Lin S.-Y."/>
            <person name="Tang Y.-S."/>
            <person name="Young C.-C."/>
        </authorList>
    </citation>
    <scope>NUCLEOTIDE SEQUENCE [LARGE SCALE GENOMIC DNA]</scope>
    <source>
        <strain evidence="6 7">CC-YST705</strain>
    </source>
</reference>
<gene>
    <name evidence="6" type="ORF">H0484_00250</name>
</gene>
<keyword evidence="2 5" id="KW-0812">Transmembrane</keyword>
<organism evidence="6 7">
    <name type="scientific">Mesopusillimonas faecipullorum</name>
    <dbReference type="NCBI Taxonomy" id="2755040"/>
    <lineage>
        <taxon>Bacteria</taxon>
        <taxon>Pseudomonadati</taxon>
        <taxon>Pseudomonadota</taxon>
        <taxon>Betaproteobacteria</taxon>
        <taxon>Burkholderiales</taxon>
        <taxon>Alcaligenaceae</taxon>
        <taxon>Mesopusillimonas</taxon>
    </lineage>
</organism>
<dbReference type="Pfam" id="PF07264">
    <property type="entry name" value="EI24"/>
    <property type="match status" value="1"/>
</dbReference>
<keyword evidence="4 5" id="KW-0472">Membrane</keyword>
<protein>
    <submittedName>
        <fullName evidence="6">EI24 domain-containing protein</fullName>
    </submittedName>
</protein>
<keyword evidence="7" id="KW-1185">Reference proteome</keyword>
<accession>A0ABS8C841</accession>
<evidence type="ECO:0000313" key="7">
    <source>
        <dbReference type="Proteomes" id="UP000776983"/>
    </source>
</evidence>
<evidence type="ECO:0000256" key="1">
    <source>
        <dbReference type="ARBA" id="ARBA00004141"/>
    </source>
</evidence>